<organism evidence="3 4">
    <name type="scientific">Gallaecimonas xiamenensis 3-C-1</name>
    <dbReference type="NCBI Taxonomy" id="745411"/>
    <lineage>
        <taxon>Bacteria</taxon>
        <taxon>Pseudomonadati</taxon>
        <taxon>Pseudomonadota</taxon>
        <taxon>Gammaproteobacteria</taxon>
        <taxon>Enterobacterales</taxon>
        <taxon>Gallaecimonadaceae</taxon>
        <taxon>Gallaecimonas</taxon>
    </lineage>
</organism>
<keyword evidence="1" id="KW-1133">Transmembrane helix</keyword>
<evidence type="ECO:0000256" key="1">
    <source>
        <dbReference type="SAM" id="Phobius"/>
    </source>
</evidence>
<dbReference type="SUPFAM" id="SSF53067">
    <property type="entry name" value="Actin-like ATPase domain"/>
    <property type="match status" value="1"/>
</dbReference>
<dbReference type="PANTHER" id="PTHR40278">
    <property type="entry name" value="DNA UTILIZATION PROTEIN HOFN"/>
    <property type="match status" value="1"/>
</dbReference>
<keyword evidence="1" id="KW-0472">Membrane</keyword>
<dbReference type="Gene3D" id="3.30.420.380">
    <property type="match status" value="1"/>
</dbReference>
<evidence type="ECO:0000313" key="4">
    <source>
        <dbReference type="Proteomes" id="UP000006755"/>
    </source>
</evidence>
<dbReference type="STRING" id="745411.B3C1_05912"/>
<accession>K2IZI9</accession>
<dbReference type="RefSeq" id="WP_008483561.1">
    <property type="nucleotide sequence ID" value="NZ_AMRI01000006.1"/>
</dbReference>
<dbReference type="InterPro" id="IPR043129">
    <property type="entry name" value="ATPase_NBD"/>
</dbReference>
<dbReference type="eggNOG" id="COG3166">
    <property type="taxonomic scope" value="Bacteria"/>
</dbReference>
<dbReference type="Proteomes" id="UP000006755">
    <property type="component" value="Unassembled WGS sequence"/>
</dbReference>
<feature type="transmembrane region" description="Helical" evidence="1">
    <location>
        <begin position="196"/>
        <end position="215"/>
    </location>
</feature>
<dbReference type="Pfam" id="PF05137">
    <property type="entry name" value="PilN"/>
    <property type="match status" value="1"/>
</dbReference>
<keyword evidence="4" id="KW-1185">Reference proteome</keyword>
<keyword evidence="1" id="KW-0812">Transmembrane</keyword>
<protein>
    <submittedName>
        <fullName evidence="3">General secretion pathway protein L</fullName>
    </submittedName>
</protein>
<sequence>MNSAASDLKARIRPFWQWWTSQLQGLLPASWRQASGRHHKPLIISAQPDGLHWLTDKGATPLLADQLSQAQQQQLATLAQKAGKVLLLLPKEQVLAKVVQLPGAARNRLEEVLRFEMNRYTPFSAEQVHFAFKELGLDRSSDRLSLMLMVVSKDSLAPLLQQLDLLGLKVSALGTDAPDMPTISLAGKQSQGPGRFAWLLALAALLVLAIGPLVWRESRIQELQEQLAAPKAAAERAMAVKAQISLLTDGAQALVQRKRQQVSALDLLKELTQRIPQHTWISRLEVKDQELRLLGESADASTLVGLMEQSPLLQDARFISPVTVNPRSQRERFALTAKLREGQP</sequence>
<dbReference type="InterPro" id="IPR007813">
    <property type="entry name" value="PilN"/>
</dbReference>
<proteinExistence type="predicted"/>
<dbReference type="Pfam" id="PF05134">
    <property type="entry name" value="T2SSL"/>
    <property type="match status" value="1"/>
</dbReference>
<name>K2IZI9_9GAMM</name>
<dbReference type="InterPro" id="IPR052534">
    <property type="entry name" value="Extracell_DNA_Util/SecSys_Comp"/>
</dbReference>
<evidence type="ECO:0000313" key="3">
    <source>
        <dbReference type="EMBL" id="EKE75971.1"/>
    </source>
</evidence>
<dbReference type="AlphaFoldDB" id="K2IZI9"/>
<reference evidence="3 4" key="1">
    <citation type="journal article" date="2012" name="J. Bacteriol.">
        <title>Genome Sequence of Gallaecimonas xiamenensis Type Strain 3-C-1.</title>
        <authorList>
            <person name="Lai Q."/>
            <person name="Wang L."/>
            <person name="Wang W."/>
            <person name="Shao Z."/>
        </authorList>
    </citation>
    <scope>NUCLEOTIDE SEQUENCE [LARGE SCALE GENOMIC DNA]</scope>
    <source>
        <strain evidence="3 4">3-C-1</strain>
    </source>
</reference>
<comment type="caution">
    <text evidence="3">The sequence shown here is derived from an EMBL/GenBank/DDBJ whole genome shotgun (WGS) entry which is preliminary data.</text>
</comment>
<dbReference type="PANTHER" id="PTHR40278:SF1">
    <property type="entry name" value="DNA UTILIZATION PROTEIN HOFN"/>
    <property type="match status" value="1"/>
</dbReference>
<gene>
    <name evidence="3" type="ORF">B3C1_05912</name>
</gene>
<feature type="domain" description="GspL cytoplasmic actin-ATPase-like" evidence="2">
    <location>
        <begin position="68"/>
        <end position="182"/>
    </location>
</feature>
<dbReference type="OrthoDB" id="5621075at2"/>
<evidence type="ECO:0000259" key="2">
    <source>
        <dbReference type="Pfam" id="PF05134"/>
    </source>
</evidence>
<dbReference type="InterPro" id="IPR024230">
    <property type="entry name" value="GspL_cyto_dom"/>
</dbReference>
<dbReference type="EMBL" id="AMRI01000006">
    <property type="protein sequence ID" value="EKE75971.1"/>
    <property type="molecule type" value="Genomic_DNA"/>
</dbReference>